<dbReference type="AlphaFoldDB" id="A0A6N4SU91"/>
<dbReference type="Proteomes" id="UP000001822">
    <property type="component" value="Chromosome"/>
</dbReference>
<evidence type="ECO:0000313" key="1">
    <source>
        <dbReference type="EMBL" id="ABG60019.1"/>
    </source>
</evidence>
<keyword evidence="2" id="KW-1185">Reference proteome</keyword>
<proteinExistence type="predicted"/>
<reference evidence="1 2" key="1">
    <citation type="journal article" date="2007" name="Appl. Environ. Microbiol.">
        <title>Genome sequence of the cellulolytic gliding bacterium Cytophaga hutchinsonii.</title>
        <authorList>
            <person name="Xie G."/>
            <person name="Bruce D.C."/>
            <person name="Challacombe J.F."/>
            <person name="Chertkov O."/>
            <person name="Detter J.C."/>
            <person name="Gilna P."/>
            <person name="Han C.S."/>
            <person name="Lucas S."/>
            <person name="Misra M."/>
            <person name="Myers G.L."/>
            <person name="Richardson P."/>
            <person name="Tapia R."/>
            <person name="Thayer N."/>
            <person name="Thompson L.S."/>
            <person name="Brettin T.S."/>
            <person name="Henrissat B."/>
            <person name="Wilson D.B."/>
            <person name="McBride M.J."/>
        </authorList>
    </citation>
    <scope>NUCLEOTIDE SEQUENCE [LARGE SCALE GENOMIC DNA]</scope>
    <source>
        <strain evidence="2">ATCC 33406 / DSM 1761 / CIP 103989 / NBRC 15051 / NCIMB 9469 / D465</strain>
    </source>
</reference>
<sequence length="78" mass="8803">MPKKIKCIRSTEALKPLCKGLVLASHTLLVQATSSFSNYFYIHRTISATKNFSLKKGIAQAIPFFNENKFFVYLLGFA</sequence>
<organism evidence="1 2">
    <name type="scientific">Cytophaga hutchinsonii (strain ATCC 33406 / DSM 1761 / CIP 103989 / NBRC 15051 / NCIMB 9469 / D465)</name>
    <dbReference type="NCBI Taxonomy" id="269798"/>
    <lineage>
        <taxon>Bacteria</taxon>
        <taxon>Pseudomonadati</taxon>
        <taxon>Bacteroidota</taxon>
        <taxon>Cytophagia</taxon>
        <taxon>Cytophagales</taxon>
        <taxon>Cytophagaceae</taxon>
        <taxon>Cytophaga</taxon>
    </lineage>
</organism>
<evidence type="ECO:0000313" key="2">
    <source>
        <dbReference type="Proteomes" id="UP000001822"/>
    </source>
</evidence>
<protein>
    <submittedName>
        <fullName evidence="1">Uncharacterized protein</fullName>
    </submittedName>
</protein>
<dbReference type="KEGG" id="chu:CHU_2770"/>
<name>A0A6N4SU91_CYTH3</name>
<dbReference type="EMBL" id="CP000383">
    <property type="protein sequence ID" value="ABG60019.1"/>
    <property type="molecule type" value="Genomic_DNA"/>
</dbReference>
<accession>A0A6N4SU91</accession>
<gene>
    <name evidence="1" type="ordered locus">CHU_2770</name>
</gene>